<evidence type="ECO:0000259" key="3">
    <source>
        <dbReference type="Pfam" id="PF01370"/>
    </source>
</evidence>
<dbReference type="EMBL" id="QEAM01000260">
    <property type="protein sequence ID" value="TPX42640.1"/>
    <property type="molecule type" value="Genomic_DNA"/>
</dbReference>
<organism evidence="5 7">
    <name type="scientific">Synchytrium endobioticum</name>
    <dbReference type="NCBI Taxonomy" id="286115"/>
    <lineage>
        <taxon>Eukaryota</taxon>
        <taxon>Fungi</taxon>
        <taxon>Fungi incertae sedis</taxon>
        <taxon>Chytridiomycota</taxon>
        <taxon>Chytridiomycota incertae sedis</taxon>
        <taxon>Chytridiomycetes</taxon>
        <taxon>Synchytriales</taxon>
        <taxon>Synchytriaceae</taxon>
        <taxon>Synchytrium</taxon>
    </lineage>
</organism>
<dbReference type="EMBL" id="QEAN01000269">
    <property type="protein sequence ID" value="TPX41492.1"/>
    <property type="molecule type" value="Genomic_DNA"/>
</dbReference>
<dbReference type="STRING" id="286115.A0A507CU90"/>
<gene>
    <name evidence="5" type="ORF">SeLEV6574_g05489</name>
    <name evidence="4" type="ORF">SeMB42_g05555</name>
</gene>
<keyword evidence="6" id="KW-1185">Reference proteome</keyword>
<dbReference type="InterPro" id="IPR050425">
    <property type="entry name" value="NAD(P)_dehydrat-like"/>
</dbReference>
<protein>
    <recommendedName>
        <fullName evidence="3">NAD-dependent epimerase/dehydratase domain-containing protein</fullName>
    </recommendedName>
</protein>
<dbReference type="FunFam" id="3.40.50.720:FF:000085">
    <property type="entry name" value="Dihydroflavonol reductase"/>
    <property type="match status" value="1"/>
</dbReference>
<comment type="caution">
    <text evidence="5">The sequence shown here is derived from an EMBL/GenBank/DDBJ whole genome shotgun (WGS) entry which is preliminary data.</text>
</comment>
<dbReference type="AlphaFoldDB" id="A0A507CU90"/>
<evidence type="ECO:0000313" key="4">
    <source>
        <dbReference type="EMBL" id="TPX41492.1"/>
    </source>
</evidence>
<reference evidence="6 7" key="1">
    <citation type="journal article" date="2019" name="Sci. Rep.">
        <title>Comparative genomics of chytrid fungi reveal insights into the obligate biotrophic and pathogenic lifestyle of Synchytrium endobioticum.</title>
        <authorList>
            <person name="van de Vossenberg B.T.L.H."/>
            <person name="Warris S."/>
            <person name="Nguyen H.D.T."/>
            <person name="van Gent-Pelzer M.P.E."/>
            <person name="Joly D.L."/>
            <person name="van de Geest H.C."/>
            <person name="Bonants P.J.M."/>
            <person name="Smith D.S."/>
            <person name="Levesque C.A."/>
            <person name="van der Lee T.A.J."/>
        </authorList>
    </citation>
    <scope>NUCLEOTIDE SEQUENCE [LARGE SCALE GENOMIC DNA]</scope>
    <source>
        <strain evidence="5 7">LEV6574</strain>
        <strain evidence="4 6">MB42</strain>
    </source>
</reference>
<dbReference type="GO" id="GO:0016616">
    <property type="term" value="F:oxidoreductase activity, acting on the CH-OH group of donors, NAD or NADP as acceptor"/>
    <property type="evidence" value="ECO:0007669"/>
    <property type="project" value="TreeGrafter"/>
</dbReference>
<dbReference type="VEuPathDB" id="FungiDB:SeMB42_g05555"/>
<sequence>MLAKLILVTGANGFIAAHCVQQLLQRGYRVRGTIRSESKGTHLKKIFSKHVNQLELVIVSDITAKGAFNEAVKGVDAVLHVASPFFNPKGDVYEELINPAIRGTVGVLQSVHDNNDSQCSRVVVTSSFASVVDTKNRPEDHRYTEADWNNTNKSEDGGMLAYRASKVMAERAAWEFVKEANPKFDLVTICPPLVIGPLLHETNGVEQLNTSNNSIWGLLSGKAKPVAAMGFVDVRDVAKSHVLALEVPEAGGKRFLCASDYKSFAEIADMLRKMYPKEPIQTGSSPYPVHATIDTCRIKEILKMDFIPLEESLKATCDELLALRDAGVTQQNHL</sequence>
<dbReference type="InterPro" id="IPR036291">
    <property type="entry name" value="NAD(P)-bd_dom_sf"/>
</dbReference>
<feature type="domain" description="NAD-dependent epimerase/dehydratase" evidence="3">
    <location>
        <begin position="6"/>
        <end position="253"/>
    </location>
</feature>
<evidence type="ECO:0000256" key="2">
    <source>
        <dbReference type="ARBA" id="ARBA00023445"/>
    </source>
</evidence>
<dbReference type="Pfam" id="PF01370">
    <property type="entry name" value="Epimerase"/>
    <property type="match status" value="1"/>
</dbReference>
<dbReference type="PANTHER" id="PTHR10366">
    <property type="entry name" value="NAD DEPENDENT EPIMERASE/DEHYDRATASE"/>
    <property type="match status" value="1"/>
</dbReference>
<dbReference type="SUPFAM" id="SSF51735">
    <property type="entry name" value="NAD(P)-binding Rossmann-fold domains"/>
    <property type="match status" value="1"/>
</dbReference>
<dbReference type="Proteomes" id="UP000320475">
    <property type="component" value="Unassembled WGS sequence"/>
</dbReference>
<proteinExistence type="inferred from homology"/>
<dbReference type="PANTHER" id="PTHR10366:SF564">
    <property type="entry name" value="STEROL-4-ALPHA-CARBOXYLATE 3-DEHYDROGENASE, DECARBOXYLATING"/>
    <property type="match status" value="1"/>
</dbReference>
<evidence type="ECO:0000313" key="7">
    <source>
        <dbReference type="Proteomes" id="UP000320475"/>
    </source>
</evidence>
<evidence type="ECO:0000313" key="6">
    <source>
        <dbReference type="Proteomes" id="UP000317494"/>
    </source>
</evidence>
<evidence type="ECO:0000256" key="1">
    <source>
        <dbReference type="ARBA" id="ARBA00023002"/>
    </source>
</evidence>
<dbReference type="InterPro" id="IPR001509">
    <property type="entry name" value="Epimerase_deHydtase"/>
</dbReference>
<comment type="similarity">
    <text evidence="2">Belongs to the NAD(P)-dependent epimerase/dehydratase family. Dihydroflavonol-4-reductase subfamily.</text>
</comment>
<name>A0A507CU90_9FUNG</name>
<dbReference type="Gene3D" id="3.40.50.720">
    <property type="entry name" value="NAD(P)-binding Rossmann-like Domain"/>
    <property type="match status" value="1"/>
</dbReference>
<dbReference type="Proteomes" id="UP000317494">
    <property type="component" value="Unassembled WGS sequence"/>
</dbReference>
<evidence type="ECO:0000313" key="5">
    <source>
        <dbReference type="EMBL" id="TPX42640.1"/>
    </source>
</evidence>
<accession>A0A507CU90</accession>
<dbReference type="OrthoDB" id="2735536at2759"/>
<keyword evidence="1" id="KW-0560">Oxidoreductase</keyword>
<dbReference type="CDD" id="cd05227">
    <property type="entry name" value="AR_SDR_e"/>
    <property type="match status" value="1"/>
</dbReference>